<gene>
    <name evidence="9" type="ORF">BCO_0125304</name>
</gene>
<dbReference type="GO" id="GO:0009279">
    <property type="term" value="C:cell outer membrane"/>
    <property type="evidence" value="ECO:0007669"/>
    <property type="project" value="UniProtKB-SubCell"/>
</dbReference>
<evidence type="ECO:0000256" key="6">
    <source>
        <dbReference type="ARBA" id="ARBA00023237"/>
    </source>
</evidence>
<evidence type="ECO:0000256" key="3">
    <source>
        <dbReference type="ARBA" id="ARBA00022729"/>
    </source>
</evidence>
<keyword evidence="4 8" id="KW-0472">Membrane</keyword>
<proteinExistence type="predicted"/>
<protein>
    <recommendedName>
        <fullName evidence="8">Variable large protein</fullName>
    </recommendedName>
</protein>
<sequence>MKIRIKRICATLFISLFLSCNNGIEELEKRNHFLSSLANLGNDFLDVFTSFGDMATDAFGIKAETKKSDIVNYFTAIATTMKTVKEKLNVIMAENGNYEKVKGRVNAFIQTIEKIEKGAIAAASGIKDANGNLGDIGKSSNSSKGGDAISVGSLVKRIKTIVEVVLKEGDGEKDITDPFAKDKQKIGKLFGDSTGNGAEEKPIAAGASMGAVSGAYMLKAIAKSSDKVVDVKVKSKYITHCDHR</sequence>
<geneLocation type="plasmid" evidence="9">
    <name>unnamed</name>
</geneLocation>
<dbReference type="OrthoDB" id="352883at2"/>
<evidence type="ECO:0000256" key="2">
    <source>
        <dbReference type="ARBA" id="ARBA00004459"/>
    </source>
</evidence>
<reference evidence="9" key="1">
    <citation type="submission" date="2013-04" db="EMBL/GenBank/DDBJ databases">
        <title>Comparative Genomics of Relapsing Fever Spirochetes.</title>
        <authorList>
            <person name="Schwan T.G."/>
            <person name="Raffel S.J."/>
            <person name="Porcella S.F."/>
            <person name="Martens C.A."/>
            <person name="Bruno D.P."/>
            <person name="Ricklefs S.M."/>
            <person name="Barbian K.B."/>
        </authorList>
    </citation>
    <scope>NUCLEOTIDE SEQUENCE</scope>
    <source>
        <strain evidence="9">Co53</strain>
        <plasmid evidence="9">unnamed</plasmid>
    </source>
</reference>
<keyword evidence="7 8" id="KW-0449">Lipoprotein</keyword>
<keyword evidence="5 8" id="KW-0564">Palmitate</keyword>
<comment type="function">
    <text evidence="1 8">The Vlp and Vsp proteins are antigenically distinct proteins, only one vlp or vsp gene is transcriptionally active at any one time. Switching between these genes is a mechanism of host immune response evasion.</text>
</comment>
<organism evidence="9">
    <name type="scientific">Borrelia coriaceae ATCC 43381</name>
    <dbReference type="NCBI Taxonomy" id="1408429"/>
    <lineage>
        <taxon>Bacteria</taxon>
        <taxon>Pseudomonadati</taxon>
        <taxon>Spirochaetota</taxon>
        <taxon>Spirochaetia</taxon>
        <taxon>Spirochaetales</taxon>
        <taxon>Borreliaceae</taxon>
        <taxon>Borrelia</taxon>
    </lineage>
</organism>
<keyword evidence="9" id="KW-0614">Plasmid</keyword>
<evidence type="ECO:0000256" key="4">
    <source>
        <dbReference type="ARBA" id="ARBA00023136"/>
    </source>
</evidence>
<name>W5SWK6_9SPIR</name>
<dbReference type="AlphaFoldDB" id="W5SWK6"/>
<dbReference type="HOGENOM" id="CLU_054711_0_0_12"/>
<dbReference type="SUPFAM" id="SSF74748">
    <property type="entry name" value="Variable surface antigen VlsE"/>
    <property type="match status" value="1"/>
</dbReference>
<evidence type="ECO:0000313" key="9">
    <source>
        <dbReference type="EMBL" id="AHH11267.1"/>
    </source>
</evidence>
<keyword evidence="3" id="KW-0732">Signal</keyword>
<comment type="subcellular location">
    <subcellularLocation>
        <location evidence="2 8">Cell outer membrane</location>
        <topology evidence="2 8">Lipid-anchor</topology>
    </subcellularLocation>
</comment>
<accession>W5SWK6</accession>
<dbReference type="Pfam" id="PF00921">
    <property type="entry name" value="Lipoprotein_2"/>
    <property type="match status" value="1"/>
</dbReference>
<evidence type="ECO:0000256" key="7">
    <source>
        <dbReference type="ARBA" id="ARBA00023288"/>
    </source>
</evidence>
<dbReference type="EMBL" id="CP005748">
    <property type="protein sequence ID" value="AHH11267.1"/>
    <property type="molecule type" value="Genomic_DNA"/>
</dbReference>
<evidence type="ECO:0000256" key="8">
    <source>
        <dbReference type="RuleBase" id="RU363105"/>
    </source>
</evidence>
<dbReference type="PROSITE" id="PS51257">
    <property type="entry name" value="PROKAR_LIPOPROTEIN"/>
    <property type="match status" value="1"/>
</dbReference>
<evidence type="ECO:0000256" key="1">
    <source>
        <dbReference type="ARBA" id="ARBA00003932"/>
    </source>
</evidence>
<keyword evidence="6 8" id="KW-0998">Cell outer membrane</keyword>
<dbReference type="InterPro" id="IPR000680">
    <property type="entry name" value="Borrelia_lipo"/>
</dbReference>
<evidence type="ECO:0000256" key="5">
    <source>
        <dbReference type="ARBA" id="ARBA00023139"/>
    </source>
</evidence>